<gene>
    <name evidence="1" type="ORF">HanXRQr2_Chr12g0537791</name>
</gene>
<keyword evidence="2" id="KW-1185">Reference proteome</keyword>
<evidence type="ECO:0000313" key="1">
    <source>
        <dbReference type="EMBL" id="KAF5777616.1"/>
    </source>
</evidence>
<dbReference type="AlphaFoldDB" id="A0A9K3HG00"/>
<dbReference type="Gramene" id="mRNA:HanXRQr2_Chr12g0537791">
    <property type="protein sequence ID" value="CDS:HanXRQr2_Chr12g0537791.1"/>
    <property type="gene ID" value="HanXRQr2_Chr12g0537791"/>
</dbReference>
<evidence type="ECO:0000313" key="2">
    <source>
        <dbReference type="Proteomes" id="UP000215914"/>
    </source>
</evidence>
<name>A0A9K3HG00_HELAN</name>
<dbReference type="Proteomes" id="UP000215914">
    <property type="component" value="Unassembled WGS sequence"/>
</dbReference>
<sequence>MTAIDPTLSQSKYSVDQNCDQTYFSLYNCQQEFQPTITCILSSFLTCDNKISRHHLLSSLSFSSKNNNKWNQMPGCRRSVVNFDSSWKVGTNNGVFVPSSLHHMILLGK</sequence>
<organism evidence="1 2">
    <name type="scientific">Helianthus annuus</name>
    <name type="common">Common sunflower</name>
    <dbReference type="NCBI Taxonomy" id="4232"/>
    <lineage>
        <taxon>Eukaryota</taxon>
        <taxon>Viridiplantae</taxon>
        <taxon>Streptophyta</taxon>
        <taxon>Embryophyta</taxon>
        <taxon>Tracheophyta</taxon>
        <taxon>Spermatophyta</taxon>
        <taxon>Magnoliopsida</taxon>
        <taxon>eudicotyledons</taxon>
        <taxon>Gunneridae</taxon>
        <taxon>Pentapetalae</taxon>
        <taxon>asterids</taxon>
        <taxon>campanulids</taxon>
        <taxon>Asterales</taxon>
        <taxon>Asteraceae</taxon>
        <taxon>Asteroideae</taxon>
        <taxon>Heliantheae alliance</taxon>
        <taxon>Heliantheae</taxon>
        <taxon>Helianthus</taxon>
    </lineage>
</organism>
<comment type="caution">
    <text evidence="1">The sequence shown here is derived from an EMBL/GenBank/DDBJ whole genome shotgun (WGS) entry which is preliminary data.</text>
</comment>
<reference evidence="1" key="1">
    <citation type="journal article" date="2017" name="Nature">
        <title>The sunflower genome provides insights into oil metabolism, flowering and Asterid evolution.</title>
        <authorList>
            <person name="Badouin H."/>
            <person name="Gouzy J."/>
            <person name="Grassa C.J."/>
            <person name="Murat F."/>
            <person name="Staton S.E."/>
            <person name="Cottret L."/>
            <person name="Lelandais-Briere C."/>
            <person name="Owens G.L."/>
            <person name="Carrere S."/>
            <person name="Mayjonade B."/>
            <person name="Legrand L."/>
            <person name="Gill N."/>
            <person name="Kane N.C."/>
            <person name="Bowers J.E."/>
            <person name="Hubner S."/>
            <person name="Bellec A."/>
            <person name="Berard A."/>
            <person name="Berges H."/>
            <person name="Blanchet N."/>
            <person name="Boniface M.C."/>
            <person name="Brunel D."/>
            <person name="Catrice O."/>
            <person name="Chaidir N."/>
            <person name="Claudel C."/>
            <person name="Donnadieu C."/>
            <person name="Faraut T."/>
            <person name="Fievet G."/>
            <person name="Helmstetter N."/>
            <person name="King M."/>
            <person name="Knapp S.J."/>
            <person name="Lai Z."/>
            <person name="Le Paslier M.C."/>
            <person name="Lippi Y."/>
            <person name="Lorenzon L."/>
            <person name="Mandel J.R."/>
            <person name="Marage G."/>
            <person name="Marchand G."/>
            <person name="Marquand E."/>
            <person name="Bret-Mestries E."/>
            <person name="Morien E."/>
            <person name="Nambeesan S."/>
            <person name="Nguyen T."/>
            <person name="Pegot-Espagnet P."/>
            <person name="Pouilly N."/>
            <person name="Raftis F."/>
            <person name="Sallet E."/>
            <person name="Schiex T."/>
            <person name="Thomas J."/>
            <person name="Vandecasteele C."/>
            <person name="Vares D."/>
            <person name="Vear F."/>
            <person name="Vautrin S."/>
            <person name="Crespi M."/>
            <person name="Mangin B."/>
            <person name="Burke J.M."/>
            <person name="Salse J."/>
            <person name="Munos S."/>
            <person name="Vincourt P."/>
            <person name="Rieseberg L.H."/>
            <person name="Langlade N.B."/>
        </authorList>
    </citation>
    <scope>NUCLEOTIDE SEQUENCE</scope>
    <source>
        <tissue evidence="1">Leaves</tissue>
    </source>
</reference>
<accession>A0A9K3HG00</accession>
<proteinExistence type="predicted"/>
<dbReference type="EMBL" id="MNCJ02000327">
    <property type="protein sequence ID" value="KAF5777616.1"/>
    <property type="molecule type" value="Genomic_DNA"/>
</dbReference>
<protein>
    <submittedName>
        <fullName evidence="1">Uncharacterized protein</fullName>
    </submittedName>
</protein>
<reference evidence="1" key="2">
    <citation type="submission" date="2020-06" db="EMBL/GenBank/DDBJ databases">
        <title>Helianthus annuus Genome sequencing and assembly Release 2.</title>
        <authorList>
            <person name="Gouzy J."/>
            <person name="Langlade N."/>
            <person name="Munos S."/>
        </authorList>
    </citation>
    <scope>NUCLEOTIDE SEQUENCE</scope>
    <source>
        <tissue evidence="1">Leaves</tissue>
    </source>
</reference>